<evidence type="ECO:0000313" key="7">
    <source>
        <dbReference type="EMBL" id="KAK9829700.1"/>
    </source>
</evidence>
<comment type="caution">
    <text evidence="7">The sequence shown here is derived from an EMBL/GenBank/DDBJ whole genome shotgun (WGS) entry which is preliminary data.</text>
</comment>
<evidence type="ECO:0000313" key="8">
    <source>
        <dbReference type="Proteomes" id="UP001489004"/>
    </source>
</evidence>
<dbReference type="AlphaFoldDB" id="A0AAW1R831"/>
<evidence type="ECO:0000256" key="6">
    <source>
        <dbReference type="SAM" id="Phobius"/>
    </source>
</evidence>
<keyword evidence="8" id="KW-1185">Reference proteome</keyword>
<dbReference type="GO" id="GO:0016020">
    <property type="term" value="C:membrane"/>
    <property type="evidence" value="ECO:0007669"/>
    <property type="project" value="UniProtKB-SubCell"/>
</dbReference>
<evidence type="ECO:0000256" key="5">
    <source>
        <dbReference type="SAM" id="MobiDB-lite"/>
    </source>
</evidence>
<dbReference type="EMBL" id="JALJOR010000001">
    <property type="protein sequence ID" value="KAK9829700.1"/>
    <property type="molecule type" value="Genomic_DNA"/>
</dbReference>
<accession>A0AAW1R831</accession>
<dbReference type="Gene3D" id="1.20.1540.10">
    <property type="entry name" value="Rhomboid-like"/>
    <property type="match status" value="1"/>
</dbReference>
<keyword evidence="2 6" id="KW-0812">Transmembrane</keyword>
<evidence type="ECO:0000256" key="2">
    <source>
        <dbReference type="ARBA" id="ARBA00022692"/>
    </source>
</evidence>
<protein>
    <recommendedName>
        <fullName evidence="9">Transmembrane protein 115</fullName>
    </recommendedName>
</protein>
<evidence type="ECO:0000256" key="1">
    <source>
        <dbReference type="ARBA" id="ARBA00004141"/>
    </source>
</evidence>
<dbReference type="InterPro" id="IPR035952">
    <property type="entry name" value="Rhomboid-like_sf"/>
</dbReference>
<dbReference type="GO" id="GO:0006890">
    <property type="term" value="P:retrograde vesicle-mediated transport, Golgi to endoplasmic reticulum"/>
    <property type="evidence" value="ECO:0007669"/>
    <property type="project" value="InterPro"/>
</dbReference>
<dbReference type="PANTHER" id="PTHR13377:SF3">
    <property type="entry name" value="TRANSMEMBRANE PROTEIN 115"/>
    <property type="match status" value="1"/>
</dbReference>
<feature type="compositionally biased region" description="Basic and acidic residues" evidence="5">
    <location>
        <begin position="268"/>
        <end position="285"/>
    </location>
</feature>
<evidence type="ECO:0008006" key="9">
    <source>
        <dbReference type="Google" id="ProtNLM"/>
    </source>
</evidence>
<feature type="region of interest" description="Disordered" evidence="5">
    <location>
        <begin position="260"/>
        <end position="321"/>
    </location>
</feature>
<dbReference type="Proteomes" id="UP001489004">
    <property type="component" value="Unassembled WGS sequence"/>
</dbReference>
<dbReference type="Pfam" id="PF08551">
    <property type="entry name" value="DUF1751"/>
    <property type="match status" value="1"/>
</dbReference>
<proteinExistence type="predicted"/>
<dbReference type="SUPFAM" id="SSF144091">
    <property type="entry name" value="Rhomboid-like"/>
    <property type="match status" value="1"/>
</dbReference>
<feature type="transmembrane region" description="Helical" evidence="6">
    <location>
        <begin position="184"/>
        <end position="202"/>
    </location>
</feature>
<comment type="subcellular location">
    <subcellularLocation>
        <location evidence="1">Membrane</location>
        <topology evidence="1">Multi-pass membrane protein</topology>
    </subcellularLocation>
</comment>
<dbReference type="InterPro" id="IPR013861">
    <property type="entry name" value="TMEM115/Pdh1/Rbl19"/>
</dbReference>
<keyword evidence="4 6" id="KW-0472">Membrane</keyword>
<gene>
    <name evidence="7" type="ORF">WJX72_007428</name>
</gene>
<sequence length="321" mass="34199">MQSGYNLTFTKLSRAIAVLLITGYFTQLLVPSTRQYLALVAGRSLPCVWNIFSAGLLETSLIELGFGVAGILLVAKVVEPVWGSKEFLKFIAVVNVSTGLATLIVVYCIYALDQYSDNAGAILYKEIAGFHGVLAGCLVAIKQIMPDSEVTLLVVLKFRAKHLPALFLLSAAGASVMLKQVINTVPFVVFGTYVAWLYLRFFQIKPETSLKGDPSNEFRFATFFPEFLQPAVDKVAGACARLGPGAAGAAGPGYVLGATPLPGSDNADATRRRERGARALEERLGGRKAAPPPGPAVMPPSQDVTDIEAGQKDTEAIDTGS</sequence>
<feature type="transmembrane region" description="Helical" evidence="6">
    <location>
        <begin position="87"/>
        <end position="110"/>
    </location>
</feature>
<evidence type="ECO:0000256" key="3">
    <source>
        <dbReference type="ARBA" id="ARBA00022989"/>
    </source>
</evidence>
<feature type="transmembrane region" description="Helical" evidence="6">
    <location>
        <begin position="12"/>
        <end position="30"/>
    </location>
</feature>
<keyword evidence="3 6" id="KW-1133">Transmembrane helix</keyword>
<reference evidence="7 8" key="1">
    <citation type="journal article" date="2024" name="Nat. Commun.">
        <title>Phylogenomics reveals the evolutionary origins of lichenization in chlorophyte algae.</title>
        <authorList>
            <person name="Puginier C."/>
            <person name="Libourel C."/>
            <person name="Otte J."/>
            <person name="Skaloud P."/>
            <person name="Haon M."/>
            <person name="Grisel S."/>
            <person name="Petersen M."/>
            <person name="Berrin J.G."/>
            <person name="Delaux P.M."/>
            <person name="Dal Grande F."/>
            <person name="Keller J."/>
        </authorList>
    </citation>
    <scope>NUCLEOTIDE SEQUENCE [LARGE SCALE GENOMIC DNA]</scope>
    <source>
        <strain evidence="7 8">SAG 2043</strain>
    </source>
</reference>
<name>A0AAW1R831_9CHLO</name>
<organism evidence="7 8">
    <name type="scientific">[Myrmecia] bisecta</name>
    <dbReference type="NCBI Taxonomy" id="41462"/>
    <lineage>
        <taxon>Eukaryota</taxon>
        <taxon>Viridiplantae</taxon>
        <taxon>Chlorophyta</taxon>
        <taxon>core chlorophytes</taxon>
        <taxon>Trebouxiophyceae</taxon>
        <taxon>Trebouxiales</taxon>
        <taxon>Trebouxiaceae</taxon>
        <taxon>Myrmecia</taxon>
    </lineage>
</organism>
<dbReference type="SMART" id="SM01160">
    <property type="entry name" value="DUF1751"/>
    <property type="match status" value="1"/>
</dbReference>
<feature type="transmembrane region" description="Helical" evidence="6">
    <location>
        <begin position="122"/>
        <end position="141"/>
    </location>
</feature>
<dbReference type="GO" id="GO:0005794">
    <property type="term" value="C:Golgi apparatus"/>
    <property type="evidence" value="ECO:0007669"/>
    <property type="project" value="TreeGrafter"/>
</dbReference>
<feature type="transmembrane region" description="Helical" evidence="6">
    <location>
        <begin position="50"/>
        <end position="75"/>
    </location>
</feature>
<dbReference type="FunFam" id="1.20.1540.10:FF:000004">
    <property type="entry name" value="Transmembrane protein 115"/>
    <property type="match status" value="1"/>
</dbReference>
<dbReference type="PANTHER" id="PTHR13377">
    <property type="entry name" value="PLACENTAL PROTEIN 6"/>
    <property type="match status" value="1"/>
</dbReference>
<evidence type="ECO:0000256" key="4">
    <source>
        <dbReference type="ARBA" id="ARBA00023136"/>
    </source>
</evidence>